<comment type="subcellular location">
    <subcellularLocation>
        <location evidence="1">Cell membrane</location>
        <topology evidence="1">Single-pass type I membrane protein</topology>
    </subcellularLocation>
</comment>
<dbReference type="PROSITE" id="PS00108">
    <property type="entry name" value="PROTEIN_KINASE_ST"/>
    <property type="match status" value="1"/>
</dbReference>
<keyword evidence="15 21" id="KW-0472">Membrane</keyword>
<dbReference type="InterPro" id="IPR011009">
    <property type="entry name" value="Kinase-like_dom_sf"/>
</dbReference>
<dbReference type="Gene3D" id="3.30.200.20">
    <property type="entry name" value="Phosphorylase Kinase, domain 1"/>
    <property type="match status" value="1"/>
</dbReference>
<dbReference type="Pfam" id="PF00069">
    <property type="entry name" value="Pkinase"/>
    <property type="match status" value="1"/>
</dbReference>
<keyword evidence="14 21" id="KW-1133">Transmembrane helix</keyword>
<dbReference type="Proteomes" id="UP000479710">
    <property type="component" value="Unassembled WGS sequence"/>
</dbReference>
<dbReference type="InterPro" id="IPR008271">
    <property type="entry name" value="Ser/Thr_kinase_AS"/>
</dbReference>
<dbReference type="AlphaFoldDB" id="A0A6G1BX51"/>
<keyword evidence="8 21" id="KW-0812">Transmembrane</keyword>
<dbReference type="GO" id="GO:0004674">
    <property type="term" value="F:protein serine/threonine kinase activity"/>
    <property type="evidence" value="ECO:0007669"/>
    <property type="project" value="UniProtKB-KW"/>
</dbReference>
<dbReference type="InterPro" id="IPR013320">
    <property type="entry name" value="ConA-like_dom_sf"/>
</dbReference>
<evidence type="ECO:0000256" key="2">
    <source>
        <dbReference type="ARBA" id="ARBA00008536"/>
    </source>
</evidence>
<name>A0A6G1BX51_9ORYZ</name>
<dbReference type="FunFam" id="2.60.120.200:FF:000051">
    <property type="entry name" value="L-type lectin-domain containing receptor kinase V.9"/>
    <property type="match status" value="1"/>
</dbReference>
<dbReference type="FunFam" id="1.10.510.10:FF:000517">
    <property type="entry name" value="Putative receptor kinase Lecrk"/>
    <property type="match status" value="1"/>
</dbReference>
<organism evidence="24 25">
    <name type="scientific">Oryza meyeriana var. granulata</name>
    <dbReference type="NCBI Taxonomy" id="110450"/>
    <lineage>
        <taxon>Eukaryota</taxon>
        <taxon>Viridiplantae</taxon>
        <taxon>Streptophyta</taxon>
        <taxon>Embryophyta</taxon>
        <taxon>Tracheophyta</taxon>
        <taxon>Spermatophyta</taxon>
        <taxon>Magnoliopsida</taxon>
        <taxon>Liliopsida</taxon>
        <taxon>Poales</taxon>
        <taxon>Poaceae</taxon>
        <taxon>BOP clade</taxon>
        <taxon>Oryzoideae</taxon>
        <taxon>Oryzeae</taxon>
        <taxon>Oryzinae</taxon>
        <taxon>Oryza</taxon>
        <taxon>Oryza meyeriana</taxon>
    </lineage>
</organism>
<comment type="catalytic activity">
    <reaction evidence="18">
        <text>L-threonyl-[protein] + ATP = O-phospho-L-threonyl-[protein] + ADP + H(+)</text>
        <dbReference type="Rhea" id="RHEA:46608"/>
        <dbReference type="Rhea" id="RHEA-COMP:11060"/>
        <dbReference type="Rhea" id="RHEA-COMP:11605"/>
        <dbReference type="ChEBI" id="CHEBI:15378"/>
        <dbReference type="ChEBI" id="CHEBI:30013"/>
        <dbReference type="ChEBI" id="CHEBI:30616"/>
        <dbReference type="ChEBI" id="CHEBI:61977"/>
        <dbReference type="ChEBI" id="CHEBI:456216"/>
        <dbReference type="EC" id="2.7.11.1"/>
    </reaction>
    <physiologicalReaction direction="left-to-right" evidence="18">
        <dbReference type="Rhea" id="RHEA:46609"/>
    </physiologicalReaction>
</comment>
<feature type="binding site" evidence="20">
    <location>
        <position position="397"/>
    </location>
    <ligand>
        <name>ATP</name>
        <dbReference type="ChEBI" id="CHEBI:30616"/>
    </ligand>
</feature>
<dbReference type="InterPro" id="IPR000719">
    <property type="entry name" value="Prot_kinase_dom"/>
</dbReference>
<feature type="chain" id="PRO_5026276464" description="non-specific serine/threonine protein kinase" evidence="22">
    <location>
        <begin position="22"/>
        <end position="683"/>
    </location>
</feature>
<evidence type="ECO:0000256" key="21">
    <source>
        <dbReference type="SAM" id="Phobius"/>
    </source>
</evidence>
<reference evidence="24 25" key="1">
    <citation type="submission" date="2019-11" db="EMBL/GenBank/DDBJ databases">
        <title>Whole genome sequence of Oryza granulata.</title>
        <authorList>
            <person name="Li W."/>
        </authorList>
    </citation>
    <scope>NUCLEOTIDE SEQUENCE [LARGE SCALE GENOMIC DNA]</scope>
    <source>
        <strain evidence="25">cv. Menghai</strain>
        <tissue evidence="24">Leaf</tissue>
    </source>
</reference>
<protein>
    <recommendedName>
        <fullName evidence="4">non-specific serine/threonine protein kinase</fullName>
        <ecNumber evidence="4">2.7.11.1</ecNumber>
    </recommendedName>
</protein>
<dbReference type="SUPFAM" id="SSF56112">
    <property type="entry name" value="Protein kinase-like (PK-like)"/>
    <property type="match status" value="1"/>
</dbReference>
<dbReference type="FunFam" id="3.30.200.20:FF:000112">
    <property type="entry name" value="Lectin-domain containing receptor kinase A4.3"/>
    <property type="match status" value="1"/>
</dbReference>
<evidence type="ECO:0000313" key="24">
    <source>
        <dbReference type="EMBL" id="KAF0892905.1"/>
    </source>
</evidence>
<evidence type="ECO:0000256" key="9">
    <source>
        <dbReference type="ARBA" id="ARBA00022729"/>
    </source>
</evidence>
<feature type="signal peptide" evidence="22">
    <location>
        <begin position="1"/>
        <end position="21"/>
    </location>
</feature>
<evidence type="ECO:0000256" key="10">
    <source>
        <dbReference type="ARBA" id="ARBA00022734"/>
    </source>
</evidence>
<dbReference type="EC" id="2.7.11.1" evidence="4"/>
<dbReference type="PROSITE" id="PS50011">
    <property type="entry name" value="PROTEIN_KINASE_DOM"/>
    <property type="match status" value="1"/>
</dbReference>
<keyword evidence="12" id="KW-0418">Kinase</keyword>
<evidence type="ECO:0000256" key="15">
    <source>
        <dbReference type="ARBA" id="ARBA00023136"/>
    </source>
</evidence>
<evidence type="ECO:0000256" key="8">
    <source>
        <dbReference type="ARBA" id="ARBA00022692"/>
    </source>
</evidence>
<dbReference type="SMART" id="SM00220">
    <property type="entry name" value="S_TKc"/>
    <property type="match status" value="1"/>
</dbReference>
<dbReference type="Gene3D" id="1.10.510.10">
    <property type="entry name" value="Transferase(Phosphotransferase) domain 1"/>
    <property type="match status" value="1"/>
</dbReference>
<dbReference type="GO" id="GO:0005886">
    <property type="term" value="C:plasma membrane"/>
    <property type="evidence" value="ECO:0007669"/>
    <property type="project" value="UniProtKB-SubCell"/>
</dbReference>
<comment type="similarity">
    <text evidence="3">In the C-terminal section; belongs to the protein kinase superfamily. Ser/Thr protein kinase family.</text>
</comment>
<keyword evidence="11 20" id="KW-0547">Nucleotide-binding</keyword>
<keyword evidence="17" id="KW-0325">Glycoprotein</keyword>
<dbReference type="GO" id="GO:1901001">
    <property type="term" value="P:negative regulation of response to salt stress"/>
    <property type="evidence" value="ECO:0007669"/>
    <property type="project" value="UniProtKB-ARBA"/>
</dbReference>
<dbReference type="CDD" id="cd14066">
    <property type="entry name" value="STKc_IRAK"/>
    <property type="match status" value="1"/>
</dbReference>
<evidence type="ECO:0000256" key="19">
    <source>
        <dbReference type="ARBA" id="ARBA00048977"/>
    </source>
</evidence>
<evidence type="ECO:0000256" key="11">
    <source>
        <dbReference type="ARBA" id="ARBA00022741"/>
    </source>
</evidence>
<keyword evidence="13 20" id="KW-0067">ATP-binding</keyword>
<keyword evidence="6" id="KW-0723">Serine/threonine-protein kinase</keyword>
<dbReference type="PANTHER" id="PTHR27007">
    <property type="match status" value="1"/>
</dbReference>
<evidence type="ECO:0000256" key="13">
    <source>
        <dbReference type="ARBA" id="ARBA00022840"/>
    </source>
</evidence>
<comment type="caution">
    <text evidence="24">The sequence shown here is derived from an EMBL/GenBank/DDBJ whole genome shotgun (WGS) entry which is preliminary data.</text>
</comment>
<accession>A0A6G1BX51</accession>
<evidence type="ECO:0000313" key="25">
    <source>
        <dbReference type="Proteomes" id="UP000479710"/>
    </source>
</evidence>
<evidence type="ECO:0000256" key="6">
    <source>
        <dbReference type="ARBA" id="ARBA00022527"/>
    </source>
</evidence>
<dbReference type="InterPro" id="IPR017441">
    <property type="entry name" value="Protein_kinase_ATP_BS"/>
</dbReference>
<evidence type="ECO:0000256" key="17">
    <source>
        <dbReference type="ARBA" id="ARBA00023180"/>
    </source>
</evidence>
<keyword evidence="10" id="KW-0430">Lectin</keyword>
<dbReference type="OrthoDB" id="543442at2759"/>
<dbReference type="SUPFAM" id="SSF49899">
    <property type="entry name" value="Concanavalin A-like lectins/glucanases"/>
    <property type="match status" value="1"/>
</dbReference>
<evidence type="ECO:0000259" key="23">
    <source>
        <dbReference type="PROSITE" id="PS50011"/>
    </source>
</evidence>
<keyword evidence="7" id="KW-0808">Transferase</keyword>
<dbReference type="Pfam" id="PF00139">
    <property type="entry name" value="Lectin_legB"/>
    <property type="match status" value="1"/>
</dbReference>
<dbReference type="InterPro" id="IPR050528">
    <property type="entry name" value="L-type_Lectin-RKs"/>
</dbReference>
<evidence type="ECO:0000256" key="12">
    <source>
        <dbReference type="ARBA" id="ARBA00022777"/>
    </source>
</evidence>
<dbReference type="GO" id="GO:0005524">
    <property type="term" value="F:ATP binding"/>
    <property type="evidence" value="ECO:0007669"/>
    <property type="project" value="UniProtKB-UniRule"/>
</dbReference>
<evidence type="ECO:0000256" key="14">
    <source>
        <dbReference type="ARBA" id="ARBA00022989"/>
    </source>
</evidence>
<gene>
    <name evidence="24" type="ORF">E2562_019563</name>
</gene>
<evidence type="ECO:0000256" key="7">
    <source>
        <dbReference type="ARBA" id="ARBA00022679"/>
    </source>
</evidence>
<evidence type="ECO:0000256" key="18">
    <source>
        <dbReference type="ARBA" id="ARBA00048659"/>
    </source>
</evidence>
<evidence type="ECO:0000256" key="4">
    <source>
        <dbReference type="ARBA" id="ARBA00012513"/>
    </source>
</evidence>
<dbReference type="Gene3D" id="2.60.120.200">
    <property type="match status" value="1"/>
</dbReference>
<evidence type="ECO:0000256" key="16">
    <source>
        <dbReference type="ARBA" id="ARBA00023170"/>
    </source>
</evidence>
<dbReference type="GO" id="GO:0030246">
    <property type="term" value="F:carbohydrate binding"/>
    <property type="evidence" value="ECO:0007669"/>
    <property type="project" value="UniProtKB-KW"/>
</dbReference>
<dbReference type="EMBL" id="SPHZ02000011">
    <property type="protein sequence ID" value="KAF0892905.1"/>
    <property type="molecule type" value="Genomic_DNA"/>
</dbReference>
<keyword evidence="9 22" id="KW-0732">Signal</keyword>
<evidence type="ECO:0000256" key="5">
    <source>
        <dbReference type="ARBA" id="ARBA00022475"/>
    </source>
</evidence>
<evidence type="ECO:0000256" key="22">
    <source>
        <dbReference type="SAM" id="SignalP"/>
    </source>
</evidence>
<comment type="similarity">
    <text evidence="2">In the N-terminal section; belongs to the leguminous lectin family.</text>
</comment>
<comment type="catalytic activity">
    <reaction evidence="19">
        <text>L-seryl-[protein] + ATP = O-phospho-L-seryl-[protein] + ADP + H(+)</text>
        <dbReference type="Rhea" id="RHEA:17989"/>
        <dbReference type="Rhea" id="RHEA-COMP:9863"/>
        <dbReference type="Rhea" id="RHEA-COMP:11604"/>
        <dbReference type="ChEBI" id="CHEBI:15378"/>
        <dbReference type="ChEBI" id="CHEBI:29999"/>
        <dbReference type="ChEBI" id="CHEBI:30616"/>
        <dbReference type="ChEBI" id="CHEBI:83421"/>
        <dbReference type="ChEBI" id="CHEBI:456216"/>
        <dbReference type="EC" id="2.7.11.1"/>
    </reaction>
    <physiologicalReaction direction="left-to-right" evidence="19">
        <dbReference type="Rhea" id="RHEA:17990"/>
    </physiologicalReaction>
</comment>
<keyword evidence="25" id="KW-1185">Reference proteome</keyword>
<sequence length="683" mass="74979">MQHMVKPVCIFLCLQCSLLYGLHLAAVAAARASDSGDQFTYSGFAGVKELTLDGTAMVTPDGLLELTNGKPQVKGHVFHPTPLRFGEELSPGGEEKKAVQSFSASFVFGIVTASPDIGGHGIALVITPTKDLSSGLASTYLGFLNRSSNGDKNNHIFAVELDTIQSPEFSDINDNHVGIDINSLVSLNASDAGYYDDKTGEFKSLTLVSGKAMQVWVDYDHDTIQINVRLAPTGIKKPVNPLVSARFNLSSVITNEAYVGFSASIGTMVSQHYVLGWSFGVGTKAPAIDMAKLPKLPGRRSKKSYPSKTMVIALPIVSVVLVIAIAVAAAVLLLRKCHNYVELREDWELEFGAHRLSYKELLQATEGFKNKNLLGIGGFGSVYKGVLHTSSSEVAVKRVSHESRQGIKEFVAEVASIGRLRHRNLVQLLGYCRLKDELLLVYDYMPNGSLDKYLYSHDDKPTLNWAQRFQIIKGIASGLLYLHEEWEQIVIHRDIKPSNVLLDNDMNGRLGDFGLARLYNRDTELQTTVVAGTFGYMAPELALTGKASPPTDVFAFGAFLLEVTSGRRPVEQDIEGHRLMLTDWVFEHCSKEQILAVIDPRLNDDFNISEASLALKLGLLCSHPLSNVRPTMRQVVQYLNGDMPLPEMSPMRFTFNMSALMQNQVFDSSTKSLGTISNLSIGR</sequence>
<evidence type="ECO:0000256" key="1">
    <source>
        <dbReference type="ARBA" id="ARBA00004251"/>
    </source>
</evidence>
<proteinExistence type="inferred from homology"/>
<dbReference type="PROSITE" id="PS00107">
    <property type="entry name" value="PROTEIN_KINASE_ATP"/>
    <property type="match status" value="1"/>
</dbReference>
<dbReference type="CDD" id="cd06899">
    <property type="entry name" value="lectin_legume_LecRK_Arcelin_ConA"/>
    <property type="match status" value="1"/>
</dbReference>
<evidence type="ECO:0000256" key="3">
    <source>
        <dbReference type="ARBA" id="ARBA00010217"/>
    </source>
</evidence>
<feature type="transmembrane region" description="Helical" evidence="21">
    <location>
        <begin position="310"/>
        <end position="334"/>
    </location>
</feature>
<keyword evidence="5" id="KW-1003">Cell membrane</keyword>
<keyword evidence="16" id="KW-0675">Receptor</keyword>
<feature type="domain" description="Protein kinase" evidence="23">
    <location>
        <begin position="368"/>
        <end position="646"/>
    </location>
</feature>
<dbReference type="InterPro" id="IPR001220">
    <property type="entry name" value="Legume_lectin_dom"/>
</dbReference>
<evidence type="ECO:0000256" key="20">
    <source>
        <dbReference type="PROSITE-ProRule" id="PRU10141"/>
    </source>
</evidence>